<evidence type="ECO:0000313" key="5">
    <source>
        <dbReference type="Proteomes" id="UP001240777"/>
    </source>
</evidence>
<dbReference type="RefSeq" id="WP_305516960.1">
    <property type="nucleotide sequence ID" value="NZ_JAUPEV010000005.1"/>
</dbReference>
<dbReference type="InterPro" id="IPR031582">
    <property type="entry name" value="TadF"/>
</dbReference>
<proteinExistence type="predicted"/>
<evidence type="ECO:0000313" key="4">
    <source>
        <dbReference type="Proteomes" id="UP001177258"/>
    </source>
</evidence>
<comment type="caution">
    <text evidence="3">The sequence shown here is derived from an EMBL/GenBank/DDBJ whole genome shotgun (WGS) entry which is preliminary data.</text>
</comment>
<accession>A0AA90PJ29</accession>
<evidence type="ECO:0000256" key="1">
    <source>
        <dbReference type="SAM" id="Phobius"/>
    </source>
</evidence>
<organism evidence="3 4">
    <name type="scientific">Helicobacter cappadocius</name>
    <dbReference type="NCBI Taxonomy" id="3063998"/>
    <lineage>
        <taxon>Bacteria</taxon>
        <taxon>Pseudomonadati</taxon>
        <taxon>Campylobacterota</taxon>
        <taxon>Epsilonproteobacteria</taxon>
        <taxon>Campylobacterales</taxon>
        <taxon>Helicobacteraceae</taxon>
        <taxon>Helicobacter</taxon>
    </lineage>
</organism>
<reference evidence="3 5" key="1">
    <citation type="submission" date="2023-07" db="EMBL/GenBank/DDBJ databases">
        <title>Unpublished Manusciprt.</title>
        <authorList>
            <person name="Aydin F."/>
            <person name="Tarhane S."/>
            <person name="Saticioglu I.B."/>
            <person name="Karakaya E."/>
            <person name="Abay S."/>
            <person name="Guran O."/>
            <person name="Bozkurt E."/>
            <person name="Uzum N."/>
            <person name="Olgun K."/>
            <person name="Jablonski D."/>
        </authorList>
    </citation>
    <scope>NUCLEOTIDE SEQUENCE</scope>
    <source>
        <strain evidence="5">faydin-H75</strain>
        <strain evidence="3">Faydin-H76</strain>
    </source>
</reference>
<dbReference type="EMBL" id="JAUPEV010000005">
    <property type="protein sequence ID" value="MDO7253118.1"/>
    <property type="molecule type" value="Genomic_DNA"/>
</dbReference>
<evidence type="ECO:0000313" key="2">
    <source>
        <dbReference type="EMBL" id="MDO7253118.1"/>
    </source>
</evidence>
<evidence type="ECO:0000313" key="3">
    <source>
        <dbReference type="EMBL" id="MDP2538756.1"/>
    </source>
</evidence>
<keyword evidence="1" id="KW-0812">Transmembrane</keyword>
<sequence length="187" mass="21173">MKTIKANFIYHDKGSVSIEASIIFGLLIILIVLIADIGKALINQGKMDRLSYAMASIIREKSLFQDTQELTPEHALSIYKILQNMSKDFLPKDSSVSLKLEAMYFSPNTLNSPKIQKILTYDFGDFNCTLANNFEENANLSVQASHKRYLPLYRATTCMEQKNSFSPILNLVEKIIKIQSSSIVLER</sequence>
<feature type="transmembrane region" description="Helical" evidence="1">
    <location>
        <begin position="20"/>
        <end position="42"/>
    </location>
</feature>
<keyword evidence="5" id="KW-1185">Reference proteome</keyword>
<name>A0AA90PJ29_9HELI</name>
<keyword evidence="1" id="KW-0472">Membrane</keyword>
<dbReference type="EMBL" id="JAUYZK010000003">
    <property type="protein sequence ID" value="MDP2538756.1"/>
    <property type="molecule type" value="Genomic_DNA"/>
</dbReference>
<dbReference type="AlphaFoldDB" id="A0AA90PJ29"/>
<dbReference type="Proteomes" id="UP001240777">
    <property type="component" value="Unassembled WGS sequence"/>
</dbReference>
<gene>
    <name evidence="3" type="primary">tadF</name>
    <name evidence="2" type="ORF">Q5I04_04240</name>
    <name evidence="3" type="ORF">Q5I06_03025</name>
</gene>
<reference evidence="2" key="2">
    <citation type="submission" date="2023-07" db="EMBL/GenBank/DDBJ databases">
        <authorList>
            <person name="Aydin F."/>
            <person name="Tarhane S."/>
            <person name="Saticioglu I.B."/>
            <person name="Karakaya E."/>
            <person name="Abay S."/>
            <person name="Guran O."/>
            <person name="Bozkurt E."/>
            <person name="Uzum N."/>
            <person name="Olgun K."/>
            <person name="Jablonski D."/>
        </authorList>
    </citation>
    <scope>NUCLEOTIDE SEQUENCE</scope>
    <source>
        <strain evidence="2">Faydin-H75</strain>
    </source>
</reference>
<reference evidence="2 4" key="3">
    <citation type="journal article" date="2024" name="Syst. Appl. Microbiol.">
        <title>Helicobacter cappadocius sp. nov., from lizards: The first psychrotrophic Helicobacter species.</title>
        <authorList>
            <person name="Aydin F."/>
            <person name="Tarhane S."/>
            <person name="Karakaya E."/>
            <person name="Abay S."/>
            <person name="Kayman T."/>
            <person name="Guran O."/>
            <person name="Bozkurt E."/>
            <person name="Uzum N."/>
            <person name="Avci A."/>
            <person name="Olgun K."/>
            <person name="Jablonski D."/>
            <person name="Guran C."/>
            <person name="Burcin Saticioglu I."/>
        </authorList>
    </citation>
    <scope>NUCLEOTIDE SEQUENCE [LARGE SCALE GENOMIC DNA]</scope>
    <source>
        <strain evidence="2">Faydin-H75</strain>
        <strain evidence="4">faydin-H76</strain>
    </source>
</reference>
<dbReference type="Pfam" id="PF16964">
    <property type="entry name" value="TadF"/>
    <property type="match status" value="1"/>
</dbReference>
<keyword evidence="1" id="KW-1133">Transmembrane helix</keyword>
<protein>
    <submittedName>
        <fullName evidence="3">Tight adherence pilus pseudopilin TadF</fullName>
    </submittedName>
</protein>
<dbReference type="Proteomes" id="UP001177258">
    <property type="component" value="Unassembled WGS sequence"/>
</dbReference>